<accession>A0A662D8T3</accession>
<comment type="caution">
    <text evidence="1">The sequence shown here is derived from an EMBL/GenBank/DDBJ whole genome shotgun (WGS) entry which is preliminary data.</text>
</comment>
<dbReference type="AlphaFoldDB" id="A0A662D8T3"/>
<dbReference type="EMBL" id="QMQB01000207">
    <property type="protein sequence ID" value="RLE11865.1"/>
    <property type="molecule type" value="Genomic_DNA"/>
</dbReference>
<reference evidence="1 2" key="1">
    <citation type="submission" date="2018-06" db="EMBL/GenBank/DDBJ databases">
        <title>Extensive metabolic versatility and redundancy in microbially diverse, dynamic hydrothermal sediments.</title>
        <authorList>
            <person name="Dombrowski N."/>
            <person name="Teske A."/>
            <person name="Baker B.J."/>
        </authorList>
    </citation>
    <scope>NUCLEOTIDE SEQUENCE [LARGE SCALE GENOMIC DNA]</scope>
    <source>
        <strain evidence="1">B19_G9</strain>
    </source>
</reference>
<feature type="non-terminal residue" evidence="1">
    <location>
        <position position="1"/>
    </location>
</feature>
<evidence type="ECO:0000313" key="2">
    <source>
        <dbReference type="Proteomes" id="UP000267654"/>
    </source>
</evidence>
<protein>
    <submittedName>
        <fullName evidence="1">2,4-dihydroxyhept-2-ene-1,7-dioic acid aldolase</fullName>
    </submittedName>
</protein>
<proteinExistence type="predicted"/>
<evidence type="ECO:0000313" key="1">
    <source>
        <dbReference type="EMBL" id="RLE11865.1"/>
    </source>
</evidence>
<organism evidence="1 2">
    <name type="scientific">Aerophobetes bacterium</name>
    <dbReference type="NCBI Taxonomy" id="2030807"/>
    <lineage>
        <taxon>Bacteria</taxon>
        <taxon>Candidatus Aerophobota</taxon>
    </lineage>
</organism>
<sequence>FNAEETNEYIKKGFDLIAMGCDMMFLAQSAMEEMNKIKR</sequence>
<name>A0A662D8T3_UNCAE</name>
<gene>
    <name evidence="1" type="ORF">DRI96_05520</name>
</gene>
<dbReference type="Proteomes" id="UP000267654">
    <property type="component" value="Unassembled WGS sequence"/>
</dbReference>